<feature type="transmembrane region" description="Helical" evidence="1">
    <location>
        <begin position="28"/>
        <end position="46"/>
    </location>
</feature>
<feature type="transmembrane region" description="Helical" evidence="1">
    <location>
        <begin position="58"/>
        <end position="84"/>
    </location>
</feature>
<name>A0AB37I9Z8_ENTHR</name>
<evidence type="ECO:0000313" key="2">
    <source>
        <dbReference type="EMBL" id="RBT67246.1"/>
    </source>
</evidence>
<dbReference type="AlphaFoldDB" id="A0AB37I9Z8"/>
<keyword evidence="1" id="KW-0812">Transmembrane</keyword>
<evidence type="ECO:0000313" key="3">
    <source>
        <dbReference type="Proteomes" id="UP000253498"/>
    </source>
</evidence>
<keyword evidence="1" id="KW-0472">Membrane</keyword>
<protein>
    <submittedName>
        <fullName evidence="2">Uncharacterized protein</fullName>
    </submittedName>
</protein>
<dbReference type="EMBL" id="LESJ01000006">
    <property type="protein sequence ID" value="RBT67246.1"/>
    <property type="molecule type" value="Genomic_DNA"/>
</dbReference>
<gene>
    <name evidence="2" type="ORF">EB03_02010</name>
</gene>
<dbReference type="Proteomes" id="UP000253498">
    <property type="component" value="Unassembled WGS sequence"/>
</dbReference>
<evidence type="ECO:0000256" key="1">
    <source>
        <dbReference type="SAM" id="Phobius"/>
    </source>
</evidence>
<comment type="caution">
    <text evidence="2">The sequence shown here is derived from an EMBL/GenBank/DDBJ whole genome shotgun (WGS) entry which is preliminary data.</text>
</comment>
<organism evidence="2 3">
    <name type="scientific">Enterococcus hirae</name>
    <dbReference type="NCBI Taxonomy" id="1354"/>
    <lineage>
        <taxon>Bacteria</taxon>
        <taxon>Bacillati</taxon>
        <taxon>Bacillota</taxon>
        <taxon>Bacilli</taxon>
        <taxon>Lactobacillales</taxon>
        <taxon>Enterococcaceae</taxon>
        <taxon>Enterococcus</taxon>
    </lineage>
</organism>
<proteinExistence type="predicted"/>
<sequence>MKSLVFLRICQFILLALSLFLAMKHNVLFALFLWALSSVLSFTIPQKYRSLFRSPYKGLFFPIWIENIMELVITIGVLLLMSFLS</sequence>
<accession>A0AB37I9Z8</accession>
<reference evidence="2 3" key="1">
    <citation type="submission" date="2015-06" db="EMBL/GenBank/DDBJ databases">
        <title>The Genome Sequence of Enterococcus hirae 88EA1.</title>
        <authorList>
            <consortium name="The Broad Institute Genomics Platform"/>
            <consortium name="The Broad Institute Genome Sequencing Center for Infectious Disease"/>
            <person name="Earl A.M."/>
            <person name="Van Tyne D."/>
            <person name="Lebreton F."/>
            <person name="Saavedra J.T."/>
            <person name="Gilmore M.S."/>
            <person name="Manson McGuire A."/>
            <person name="Clock S."/>
            <person name="Crupain M."/>
            <person name="Rangan U."/>
            <person name="Young S."/>
            <person name="Abouelleil A."/>
            <person name="Cao P."/>
            <person name="Chapman S.B."/>
            <person name="Griggs A."/>
            <person name="Priest M."/>
            <person name="Shea T."/>
            <person name="Wortman J."/>
            <person name="Nusbaum C."/>
            <person name="Birren B."/>
        </authorList>
    </citation>
    <scope>NUCLEOTIDE SEQUENCE [LARGE SCALE GENOMIC DNA]</scope>
    <source>
        <strain evidence="2 3">88EA1</strain>
    </source>
</reference>
<keyword evidence="1" id="KW-1133">Transmembrane helix</keyword>